<protein>
    <recommendedName>
        <fullName evidence="3">DUF924 domain-containing protein</fullName>
    </recommendedName>
</protein>
<dbReference type="InterPro" id="IPR010323">
    <property type="entry name" value="DUF924"/>
</dbReference>
<dbReference type="OrthoDB" id="414698at2759"/>
<evidence type="ECO:0000313" key="2">
    <source>
        <dbReference type="Proteomes" id="UP000224634"/>
    </source>
</evidence>
<sequence length="259" mass="29679">MARSPNALSELQKTMTPALLDDVRSFWFDHLNGDESLILPGQSEMRHWFLRDAGFDKACVTRFRPALEVIIASGASAADIITTVNPSSPFAWLSIIILLDQIPRNCYRGDESKLVFGRFDPLAEEIALRAIDAGITTQCSQLRYRLSYRLWFHMPLMHSESLAVHERALEQHETTAKDIEEFIGRDVSTVPEDERRCHTILSSQRDAVKAFLHNLLDFEKRHKVIIERFGRYPHRNQPLGRVATPEEVEYLENNGETFG</sequence>
<evidence type="ECO:0000313" key="1">
    <source>
        <dbReference type="EMBL" id="PGH00854.1"/>
    </source>
</evidence>
<dbReference type="Pfam" id="PF06041">
    <property type="entry name" value="DUF924"/>
    <property type="match status" value="1"/>
</dbReference>
<evidence type="ECO:0008006" key="3">
    <source>
        <dbReference type="Google" id="ProtNLM"/>
    </source>
</evidence>
<accession>A0A2B7WNA4</accession>
<keyword evidence="2" id="KW-1185">Reference proteome</keyword>
<reference evidence="1 2" key="1">
    <citation type="submission" date="2017-10" db="EMBL/GenBank/DDBJ databases">
        <title>Comparative genomics in systemic dimorphic fungi from Ajellomycetaceae.</title>
        <authorList>
            <person name="Munoz J.F."/>
            <person name="Mcewen J.G."/>
            <person name="Clay O.K."/>
            <person name="Cuomo C.A."/>
        </authorList>
    </citation>
    <scope>NUCLEOTIDE SEQUENCE [LARGE SCALE GENOMIC DNA]</scope>
    <source>
        <strain evidence="1 2">UAMH7299</strain>
    </source>
</reference>
<dbReference type="SUPFAM" id="SSF48452">
    <property type="entry name" value="TPR-like"/>
    <property type="match status" value="1"/>
</dbReference>
<proteinExistence type="predicted"/>
<gene>
    <name evidence="1" type="ORF">AJ80_09106</name>
</gene>
<dbReference type="Gene3D" id="1.25.40.10">
    <property type="entry name" value="Tetratricopeptide repeat domain"/>
    <property type="match status" value="1"/>
</dbReference>
<dbReference type="EMBL" id="PDNA01000245">
    <property type="protein sequence ID" value="PGH00854.1"/>
    <property type="molecule type" value="Genomic_DNA"/>
</dbReference>
<comment type="caution">
    <text evidence="1">The sequence shown here is derived from an EMBL/GenBank/DDBJ whole genome shotgun (WGS) entry which is preliminary data.</text>
</comment>
<name>A0A2B7WNA4_POLH7</name>
<dbReference type="Gene3D" id="1.20.58.320">
    <property type="entry name" value="TPR-like"/>
    <property type="match status" value="1"/>
</dbReference>
<dbReference type="AlphaFoldDB" id="A0A2B7WNA4"/>
<organism evidence="1 2">
    <name type="scientific">Polytolypa hystricis (strain UAMH7299)</name>
    <dbReference type="NCBI Taxonomy" id="1447883"/>
    <lineage>
        <taxon>Eukaryota</taxon>
        <taxon>Fungi</taxon>
        <taxon>Dikarya</taxon>
        <taxon>Ascomycota</taxon>
        <taxon>Pezizomycotina</taxon>
        <taxon>Eurotiomycetes</taxon>
        <taxon>Eurotiomycetidae</taxon>
        <taxon>Onygenales</taxon>
        <taxon>Onygenales incertae sedis</taxon>
        <taxon>Polytolypa</taxon>
    </lineage>
</organism>
<dbReference type="InterPro" id="IPR011990">
    <property type="entry name" value="TPR-like_helical_dom_sf"/>
</dbReference>
<dbReference type="Proteomes" id="UP000224634">
    <property type="component" value="Unassembled WGS sequence"/>
</dbReference>
<dbReference type="STRING" id="1447883.A0A2B7WNA4"/>